<organism evidence="1 2">
    <name type="scientific">Pelagicoccus albus</name>
    <dbReference type="NCBI Taxonomy" id="415222"/>
    <lineage>
        <taxon>Bacteria</taxon>
        <taxon>Pseudomonadati</taxon>
        <taxon>Verrucomicrobiota</taxon>
        <taxon>Opitutia</taxon>
        <taxon>Puniceicoccales</taxon>
        <taxon>Pelagicoccaceae</taxon>
        <taxon>Pelagicoccus</taxon>
    </lineage>
</organism>
<dbReference type="Proteomes" id="UP000526501">
    <property type="component" value="Unassembled WGS sequence"/>
</dbReference>
<dbReference type="RefSeq" id="WP_185660603.1">
    <property type="nucleotide sequence ID" value="NZ_CAWPOO010000012.1"/>
</dbReference>
<sequence>MRLQTLSFFKRSLVATALLLSVFILGCSTGENAFREGDYTEAARLSADRLSRNANNQKAAEVFLRAYPQAREEWLGKLKLAKADLTDPFRFERIVLAYETLQDLSTLAAMTPYAGKKGIEINYYHAELEGARLDAAQARESAGDELMASGDLYQAREAHYHYEVALRYVGSRQDLQQKLSEALRQGTLWVGVDEVVGEGHGVNPTRLATALIEVLQERPIHQFVRFVPSSQLGEYPASRYLELSIGELSLSRTEREVGKQEFSRIVNPSANANGADPIEVFAKLYKREKAVSATCPVKLRIFSGPEGEAVYIRSFVGRSKWSARWDLLEGDQRAVEGQELEFSEPEDPEFVDMADLLALSIAEETRDLLSRHFRDS</sequence>
<dbReference type="EMBL" id="JACHVC010000012">
    <property type="protein sequence ID" value="MBC2606738.1"/>
    <property type="molecule type" value="Genomic_DNA"/>
</dbReference>
<name>A0A7X1E919_9BACT</name>
<gene>
    <name evidence="1" type="ORF">H5P27_11860</name>
</gene>
<dbReference type="AlphaFoldDB" id="A0A7X1E919"/>
<accession>A0A7X1E919</accession>
<reference evidence="1 2" key="1">
    <citation type="submission" date="2020-07" db="EMBL/GenBank/DDBJ databases">
        <authorList>
            <person name="Feng X."/>
        </authorList>
    </citation>
    <scope>NUCLEOTIDE SEQUENCE [LARGE SCALE GENOMIC DNA]</scope>
    <source>
        <strain evidence="1 2">JCM23202</strain>
    </source>
</reference>
<dbReference type="PROSITE" id="PS51257">
    <property type="entry name" value="PROKAR_LIPOPROTEIN"/>
    <property type="match status" value="1"/>
</dbReference>
<comment type="caution">
    <text evidence="1">The sequence shown here is derived from an EMBL/GenBank/DDBJ whole genome shotgun (WGS) entry which is preliminary data.</text>
</comment>
<keyword evidence="2" id="KW-1185">Reference proteome</keyword>
<proteinExistence type="predicted"/>
<evidence type="ECO:0000313" key="2">
    <source>
        <dbReference type="Proteomes" id="UP000526501"/>
    </source>
</evidence>
<evidence type="ECO:0000313" key="1">
    <source>
        <dbReference type="EMBL" id="MBC2606738.1"/>
    </source>
</evidence>
<protein>
    <submittedName>
        <fullName evidence="1">Uncharacterized protein</fullName>
    </submittedName>
</protein>